<organism evidence="9 10">
    <name type="scientific">Gleimia coleocanis DSM 15436</name>
    <dbReference type="NCBI Taxonomy" id="525245"/>
    <lineage>
        <taxon>Bacteria</taxon>
        <taxon>Bacillati</taxon>
        <taxon>Actinomycetota</taxon>
        <taxon>Actinomycetes</taxon>
        <taxon>Actinomycetales</taxon>
        <taxon>Actinomycetaceae</taxon>
        <taxon>Gleimia</taxon>
    </lineage>
</organism>
<feature type="transmembrane region" description="Helical" evidence="7">
    <location>
        <begin position="339"/>
        <end position="362"/>
    </location>
</feature>
<comment type="subcellular location">
    <subcellularLocation>
        <location evidence="1">Cell membrane</location>
        <topology evidence="1">Multi-pass membrane protein</topology>
    </subcellularLocation>
</comment>
<dbReference type="STRING" id="525245.HMPREF0044_0953"/>
<accession>C0W075</accession>
<protein>
    <submittedName>
        <fullName evidence="9">ComEC/Rec2-like protein</fullName>
    </submittedName>
</protein>
<sequence>MGVREQDSYDLSLVTPTLLIWALDYQILQGINAITISIGTLGLIIILIRLVNRTIQKRPKHSERLGNNIHLLLIATVILSVLNLTAAHLEKIDPQRQHISTKCLNPCTLEVQATKSAVPVKGFKNTATKFILPVSLINHPRIELKLSGTKLDAYKTNDILKVTGKLIPQTESPSLGIFKVKQIKLKTTSFAHTVSNTFDTTSGKTSPTDTPKTNSARGKSNSLGLVKGMTLGDLTLLTPTEIQAIRTAGASHLVAISGLHLAILLQLLTTTLPGRPREKSLTILAILTAVIAAVGWQPSILRAASMAAVSVAATLFKRHSQGINSLALVCLLWLSCNPWLAHSIGFILSALATATVISVNLWQQRLTHYENPSLFEHYRQTLITIIALPVLTHLVTATATVIFLNRYATYGILTNILISGFVPFITGGGVIAILTGNLNTHLGQVFLYIAQTAAKYALGIMELIATLPGAQLENEKAWIALGAQWGIVVSGLLFQKGMRCLKHGCEIKKHF</sequence>
<evidence type="ECO:0000256" key="1">
    <source>
        <dbReference type="ARBA" id="ARBA00004651"/>
    </source>
</evidence>
<feature type="transmembrane region" description="Helical" evidence="7">
    <location>
        <begin position="445"/>
        <end position="465"/>
    </location>
</feature>
<gene>
    <name evidence="9" type="ORF">HMPREF0044_0953</name>
</gene>
<dbReference type="GO" id="GO:0005886">
    <property type="term" value="C:plasma membrane"/>
    <property type="evidence" value="ECO:0007669"/>
    <property type="project" value="UniProtKB-SubCell"/>
</dbReference>
<dbReference type="PANTHER" id="PTHR30619">
    <property type="entry name" value="DNA INTERNALIZATION/COMPETENCE PROTEIN COMEC/REC2"/>
    <property type="match status" value="1"/>
</dbReference>
<feature type="transmembrane region" description="Helical" evidence="7">
    <location>
        <begin position="477"/>
        <end position="494"/>
    </location>
</feature>
<keyword evidence="5 7" id="KW-0472">Membrane</keyword>
<evidence type="ECO:0000256" key="6">
    <source>
        <dbReference type="SAM" id="MobiDB-lite"/>
    </source>
</evidence>
<evidence type="ECO:0000256" key="2">
    <source>
        <dbReference type="ARBA" id="ARBA00022475"/>
    </source>
</evidence>
<dbReference type="NCBIfam" id="TIGR00360">
    <property type="entry name" value="ComEC_N-term"/>
    <property type="match status" value="1"/>
</dbReference>
<evidence type="ECO:0000256" key="3">
    <source>
        <dbReference type="ARBA" id="ARBA00022692"/>
    </source>
</evidence>
<evidence type="ECO:0000256" key="5">
    <source>
        <dbReference type="ARBA" id="ARBA00023136"/>
    </source>
</evidence>
<keyword evidence="4 7" id="KW-1133">Transmembrane helix</keyword>
<dbReference type="InterPro" id="IPR004477">
    <property type="entry name" value="ComEC_N"/>
</dbReference>
<proteinExistence type="predicted"/>
<dbReference type="AlphaFoldDB" id="C0W075"/>
<feature type="transmembrane region" description="Helical" evidence="7">
    <location>
        <begin position="249"/>
        <end position="268"/>
    </location>
</feature>
<evidence type="ECO:0000313" key="9">
    <source>
        <dbReference type="EMBL" id="EEH63934.1"/>
    </source>
</evidence>
<dbReference type="RefSeq" id="WP_006546725.1">
    <property type="nucleotide sequence ID" value="NZ_DS999543.1"/>
</dbReference>
<comment type="caution">
    <text evidence="9">The sequence shown here is derived from an EMBL/GenBank/DDBJ whole genome shotgun (WGS) entry which is preliminary data.</text>
</comment>
<dbReference type="PANTHER" id="PTHR30619:SF7">
    <property type="entry name" value="BETA-LACTAMASE DOMAIN PROTEIN"/>
    <property type="match status" value="1"/>
</dbReference>
<feature type="transmembrane region" description="Helical" evidence="7">
    <location>
        <begin position="382"/>
        <end position="404"/>
    </location>
</feature>
<dbReference type="Proteomes" id="UP000010301">
    <property type="component" value="Unassembled WGS sequence"/>
</dbReference>
<evidence type="ECO:0000256" key="4">
    <source>
        <dbReference type="ARBA" id="ARBA00022989"/>
    </source>
</evidence>
<dbReference type="EMBL" id="ACFG01000030">
    <property type="protein sequence ID" value="EEH63934.1"/>
    <property type="molecule type" value="Genomic_DNA"/>
</dbReference>
<reference evidence="9 10" key="1">
    <citation type="submission" date="2009-01" db="EMBL/GenBank/DDBJ databases">
        <authorList>
            <person name="Qin X."/>
            <person name="Bachman B."/>
            <person name="Battles P."/>
            <person name="Bell A."/>
            <person name="Bess C."/>
            <person name="Bickham C."/>
            <person name="Chaboub L."/>
            <person name="Chen D."/>
            <person name="Coyle M."/>
            <person name="Deiros D.R."/>
            <person name="Dinh H."/>
            <person name="Forbes L."/>
            <person name="Fowler G."/>
            <person name="Francisco L."/>
            <person name="Fu Q."/>
            <person name="Gubbala S."/>
            <person name="Hale W."/>
            <person name="Han Y."/>
            <person name="Hemphill L."/>
            <person name="Highlander S.K."/>
            <person name="Hirani K."/>
            <person name="Hogues M."/>
            <person name="Jackson L."/>
            <person name="Jakkamsetti A."/>
            <person name="Javaid M."/>
            <person name="Jiang H."/>
            <person name="Korchina V."/>
            <person name="Kovar C."/>
            <person name="Lara F."/>
            <person name="Lee S."/>
            <person name="Mata R."/>
            <person name="Mathew T."/>
            <person name="Moen C."/>
            <person name="Morales K."/>
            <person name="Munidasa M."/>
            <person name="Nazareth L."/>
            <person name="Ngo R."/>
            <person name="Nguyen L."/>
            <person name="Okwuonu G."/>
            <person name="Ongeri F."/>
            <person name="Patil S."/>
            <person name="Petrosino J."/>
            <person name="Pham C."/>
            <person name="Pham P."/>
            <person name="Pu L.-L."/>
            <person name="Puazo M."/>
            <person name="Raj R."/>
            <person name="Reid J."/>
            <person name="Rouhana J."/>
            <person name="Saada N."/>
            <person name="Shang Y."/>
            <person name="Simmons D."/>
            <person name="Thornton R."/>
            <person name="Warren J."/>
            <person name="Weissenberger G."/>
            <person name="Zhang J."/>
            <person name="Zhang L."/>
            <person name="Zhou C."/>
            <person name="Zhu D."/>
            <person name="Muzny D."/>
            <person name="Worley K."/>
            <person name="Gibbs R."/>
        </authorList>
    </citation>
    <scope>NUCLEOTIDE SEQUENCE [LARGE SCALE GENOMIC DNA]</scope>
    <source>
        <strain evidence="9 10">DSM 15436</strain>
    </source>
</reference>
<keyword evidence="2" id="KW-1003">Cell membrane</keyword>
<evidence type="ECO:0000259" key="8">
    <source>
        <dbReference type="Pfam" id="PF03772"/>
    </source>
</evidence>
<name>C0W075_9ACTO</name>
<dbReference type="eggNOG" id="COG0658">
    <property type="taxonomic scope" value="Bacteria"/>
</dbReference>
<dbReference type="HOGENOM" id="CLU_532811_0_0_11"/>
<keyword evidence="10" id="KW-1185">Reference proteome</keyword>
<evidence type="ECO:0000313" key="10">
    <source>
        <dbReference type="Proteomes" id="UP000010301"/>
    </source>
</evidence>
<feature type="transmembrane region" description="Helical" evidence="7">
    <location>
        <begin position="27"/>
        <end position="48"/>
    </location>
</feature>
<dbReference type="OrthoDB" id="7177610at2"/>
<feature type="transmembrane region" description="Helical" evidence="7">
    <location>
        <begin position="280"/>
        <end position="296"/>
    </location>
</feature>
<evidence type="ECO:0000256" key="7">
    <source>
        <dbReference type="SAM" id="Phobius"/>
    </source>
</evidence>
<dbReference type="Pfam" id="PF03772">
    <property type="entry name" value="Competence"/>
    <property type="match status" value="1"/>
</dbReference>
<feature type="domain" description="ComEC/Rec2-related protein" evidence="8">
    <location>
        <begin position="229"/>
        <end position="495"/>
    </location>
</feature>
<feature type="transmembrane region" description="Helical" evidence="7">
    <location>
        <begin position="410"/>
        <end position="433"/>
    </location>
</feature>
<dbReference type="InterPro" id="IPR052159">
    <property type="entry name" value="Competence_DNA_uptake"/>
</dbReference>
<keyword evidence="3 7" id="KW-0812">Transmembrane</keyword>
<feature type="region of interest" description="Disordered" evidence="6">
    <location>
        <begin position="196"/>
        <end position="219"/>
    </location>
</feature>
<feature type="transmembrane region" description="Helical" evidence="7">
    <location>
        <begin position="69"/>
        <end position="89"/>
    </location>
</feature>